<protein>
    <submittedName>
        <fullName evidence="1">Uncharacterized protein</fullName>
    </submittedName>
</protein>
<evidence type="ECO:0000313" key="2">
    <source>
        <dbReference type="Proteomes" id="UP001218218"/>
    </source>
</evidence>
<sequence length="218" mass="22848">MKYTCWVSGSPLYRDDDNRGREDLCPMRLERSELESVSELELSDGSSGQPIDFAEDIGAARKAFSKKFWAANCPGVVPRGMCVSRAVGAGDSCLGSRRVDAEDPSLCGECTLAMSGSFPAPCPICSLLILFSTKATISSAVGPDLTPLALFAAWSRTGVCFVGCGRGATGRATAIGSSALFAAFGNSAGVSAFLAFEFFESSQDDCVFGEGILNGERT</sequence>
<organism evidence="1 2">
    <name type="scientific">Mycena albidolilacea</name>
    <dbReference type="NCBI Taxonomy" id="1033008"/>
    <lineage>
        <taxon>Eukaryota</taxon>
        <taxon>Fungi</taxon>
        <taxon>Dikarya</taxon>
        <taxon>Basidiomycota</taxon>
        <taxon>Agaricomycotina</taxon>
        <taxon>Agaricomycetes</taxon>
        <taxon>Agaricomycetidae</taxon>
        <taxon>Agaricales</taxon>
        <taxon>Marasmiineae</taxon>
        <taxon>Mycenaceae</taxon>
        <taxon>Mycena</taxon>
    </lineage>
</organism>
<name>A0AAD6ZW38_9AGAR</name>
<accession>A0AAD6ZW38</accession>
<evidence type="ECO:0000313" key="1">
    <source>
        <dbReference type="EMBL" id="KAJ7340790.1"/>
    </source>
</evidence>
<reference evidence="1" key="1">
    <citation type="submission" date="2023-03" db="EMBL/GenBank/DDBJ databases">
        <title>Massive genome expansion in bonnet fungi (Mycena s.s.) driven by repeated elements and novel gene families across ecological guilds.</title>
        <authorList>
            <consortium name="Lawrence Berkeley National Laboratory"/>
            <person name="Harder C.B."/>
            <person name="Miyauchi S."/>
            <person name="Viragh M."/>
            <person name="Kuo A."/>
            <person name="Thoen E."/>
            <person name="Andreopoulos B."/>
            <person name="Lu D."/>
            <person name="Skrede I."/>
            <person name="Drula E."/>
            <person name="Henrissat B."/>
            <person name="Morin E."/>
            <person name="Kohler A."/>
            <person name="Barry K."/>
            <person name="LaButti K."/>
            <person name="Morin E."/>
            <person name="Salamov A."/>
            <person name="Lipzen A."/>
            <person name="Mereny Z."/>
            <person name="Hegedus B."/>
            <person name="Baldrian P."/>
            <person name="Stursova M."/>
            <person name="Weitz H."/>
            <person name="Taylor A."/>
            <person name="Grigoriev I.V."/>
            <person name="Nagy L.G."/>
            <person name="Martin F."/>
            <person name="Kauserud H."/>
        </authorList>
    </citation>
    <scope>NUCLEOTIDE SEQUENCE</scope>
    <source>
        <strain evidence="1">CBHHK002</strain>
    </source>
</reference>
<keyword evidence="2" id="KW-1185">Reference proteome</keyword>
<proteinExistence type="predicted"/>
<gene>
    <name evidence="1" type="ORF">DFH08DRAFT_245252</name>
</gene>
<dbReference type="EMBL" id="JARIHO010000026">
    <property type="protein sequence ID" value="KAJ7340790.1"/>
    <property type="molecule type" value="Genomic_DNA"/>
</dbReference>
<dbReference type="Proteomes" id="UP001218218">
    <property type="component" value="Unassembled WGS sequence"/>
</dbReference>
<dbReference type="AlphaFoldDB" id="A0AAD6ZW38"/>
<comment type="caution">
    <text evidence="1">The sequence shown here is derived from an EMBL/GenBank/DDBJ whole genome shotgun (WGS) entry which is preliminary data.</text>
</comment>